<gene>
    <name evidence="1" type="ORF">HBE96_00250</name>
</gene>
<evidence type="ECO:0000313" key="1">
    <source>
        <dbReference type="EMBL" id="NMM61157.1"/>
    </source>
</evidence>
<proteinExistence type="predicted"/>
<dbReference type="Proteomes" id="UP000537131">
    <property type="component" value="Unassembled WGS sequence"/>
</dbReference>
<reference evidence="1 2" key="2">
    <citation type="submission" date="2020-06" db="EMBL/GenBank/DDBJ databases">
        <title>Complete Genome Sequence of Clostridium muelleri sp. nov. P21T, an Acid-Alcohol Producing Acetogen Isolated from Old Hay.</title>
        <authorList>
            <person name="Duncan K.E."/>
            <person name="Tanner R.S."/>
        </authorList>
    </citation>
    <scope>NUCLEOTIDE SEQUENCE [LARGE SCALE GENOMIC DNA]</scope>
    <source>
        <strain evidence="1 2">P21</strain>
    </source>
</reference>
<evidence type="ECO:0000313" key="2">
    <source>
        <dbReference type="Proteomes" id="UP000537131"/>
    </source>
</evidence>
<keyword evidence="2" id="KW-1185">Reference proteome</keyword>
<dbReference type="EMBL" id="JABBNI010000001">
    <property type="protein sequence ID" value="NMM61157.1"/>
    <property type="molecule type" value="Genomic_DNA"/>
</dbReference>
<dbReference type="AlphaFoldDB" id="A0A7Y0HM07"/>
<organism evidence="1 2">
    <name type="scientific">Clostridium muellerianum</name>
    <dbReference type="NCBI Taxonomy" id="2716538"/>
    <lineage>
        <taxon>Bacteria</taxon>
        <taxon>Bacillati</taxon>
        <taxon>Bacillota</taxon>
        <taxon>Clostridia</taxon>
        <taxon>Eubacteriales</taxon>
        <taxon>Clostridiaceae</taxon>
        <taxon>Clostridium</taxon>
    </lineage>
</organism>
<protein>
    <submittedName>
        <fullName evidence="1">Uncharacterized protein</fullName>
    </submittedName>
</protein>
<reference evidence="1 2" key="1">
    <citation type="submission" date="2020-04" db="EMBL/GenBank/DDBJ databases">
        <authorList>
            <person name="Doyle D.A."/>
        </authorList>
    </citation>
    <scope>NUCLEOTIDE SEQUENCE [LARGE SCALE GENOMIC DNA]</scope>
    <source>
        <strain evidence="1 2">P21</strain>
    </source>
</reference>
<dbReference type="RefSeq" id="WP_169295771.1">
    <property type="nucleotide sequence ID" value="NZ_JABBNI010000001.1"/>
</dbReference>
<accession>A0A7Y0HM07</accession>
<sequence length="61" mass="7163">MKENSTGINRTCINCIHVKVNPKSKYKNPDLHCIKRGNCKLTCKEEAKWCKFYMDTHGLYK</sequence>
<name>A0A7Y0HM07_9CLOT</name>
<comment type="caution">
    <text evidence="1">The sequence shown here is derived from an EMBL/GenBank/DDBJ whole genome shotgun (WGS) entry which is preliminary data.</text>
</comment>